<keyword evidence="7 9" id="KW-0030">Aminoacyl-tRNA synthetase</keyword>
<sequence>MALVTPRTLSGFKDRLPKEALAKTHLLNKVSNVFMNFGFVPIETPHLEYADVLVKQGSDEIQKELYRFKDHGERDVALRFDLTVPLARFVSQYKNEVDLPFKRFAIGSVFRGERAQRGRYREFTQCDFDFIGSNSISCDAEILQVIYASLVGLGIDEFTIWLNHRGILNGICEYCGIIEEKDINTALRIIDKLDKIQIEGVRAELHKELQLDSTRIEQLLKYTSIKQQGDSESFFESIAYMADFNESIKKGLDDLKALHKVLSSLQMDRDTYRINFSIARGLGYYTGIVYETTLNALKSIGSVCSGGRYDNLTRTFSKDKMSGVGASIGIDRLLAALEELGLLTKKATSARALIVCMDSTYFGYAHLLAESFRQSKVPIEVYPEISKLKKQFAYANTKGHEFVIVIGESEFSSKTLTLKNMTSGMQIERISFLKALTLIREDREEEIRI</sequence>
<evidence type="ECO:0000256" key="4">
    <source>
        <dbReference type="ARBA" id="ARBA00022741"/>
    </source>
</evidence>
<comment type="caution">
    <text evidence="12">The sequence shown here is derived from an EMBL/GenBank/DDBJ whole genome shotgun (WGS) entry which is preliminary data.</text>
</comment>
<dbReference type="Proteomes" id="UP000029707">
    <property type="component" value="Unassembled WGS sequence"/>
</dbReference>
<keyword evidence="5 9" id="KW-0067">ATP-binding</keyword>
<evidence type="ECO:0000313" key="12">
    <source>
        <dbReference type="EMBL" id="TLE01771.1"/>
    </source>
</evidence>
<dbReference type="PANTHER" id="PTHR11476:SF7">
    <property type="entry name" value="HISTIDINE--TRNA LIGASE"/>
    <property type="match status" value="1"/>
</dbReference>
<feature type="binding site" evidence="10">
    <location>
        <position position="129"/>
    </location>
    <ligand>
        <name>L-histidine</name>
        <dbReference type="ChEBI" id="CHEBI:57595"/>
    </ligand>
</feature>
<comment type="subcellular location">
    <subcellularLocation>
        <location evidence="9">Cytoplasm</location>
    </subcellularLocation>
</comment>
<dbReference type="Gene3D" id="3.40.50.800">
    <property type="entry name" value="Anticodon-binding domain"/>
    <property type="match status" value="1"/>
</dbReference>
<dbReference type="Gene3D" id="3.30.930.10">
    <property type="entry name" value="Bira Bifunctional Protein, Domain 2"/>
    <property type="match status" value="1"/>
</dbReference>
<keyword evidence="3 9" id="KW-0436">Ligase</keyword>
<dbReference type="SUPFAM" id="SSF55681">
    <property type="entry name" value="Class II aaRS and biotin synthetases"/>
    <property type="match status" value="1"/>
</dbReference>
<dbReference type="GO" id="GO:0005524">
    <property type="term" value="F:ATP binding"/>
    <property type="evidence" value="ECO:0007669"/>
    <property type="project" value="UniProtKB-UniRule"/>
</dbReference>
<dbReference type="AlphaFoldDB" id="A0A4U8TMI6"/>
<comment type="catalytic activity">
    <reaction evidence="8 9">
        <text>tRNA(His) + L-histidine + ATP = L-histidyl-tRNA(His) + AMP + diphosphate + H(+)</text>
        <dbReference type="Rhea" id="RHEA:17313"/>
        <dbReference type="Rhea" id="RHEA-COMP:9665"/>
        <dbReference type="Rhea" id="RHEA-COMP:9689"/>
        <dbReference type="ChEBI" id="CHEBI:15378"/>
        <dbReference type="ChEBI" id="CHEBI:30616"/>
        <dbReference type="ChEBI" id="CHEBI:33019"/>
        <dbReference type="ChEBI" id="CHEBI:57595"/>
        <dbReference type="ChEBI" id="CHEBI:78442"/>
        <dbReference type="ChEBI" id="CHEBI:78527"/>
        <dbReference type="ChEBI" id="CHEBI:456215"/>
        <dbReference type="EC" id="6.1.1.21"/>
    </reaction>
</comment>
<dbReference type="InterPro" id="IPR006195">
    <property type="entry name" value="aa-tRNA-synth_II"/>
</dbReference>
<evidence type="ECO:0000256" key="10">
    <source>
        <dbReference type="PIRSR" id="PIRSR001549-1"/>
    </source>
</evidence>
<dbReference type="STRING" id="425400.LS65_02435"/>
<feature type="binding site" evidence="10">
    <location>
        <position position="280"/>
    </location>
    <ligand>
        <name>L-histidine</name>
        <dbReference type="ChEBI" id="CHEBI:57595"/>
    </ligand>
</feature>
<dbReference type="PROSITE" id="PS50862">
    <property type="entry name" value="AA_TRNA_LIGASE_II"/>
    <property type="match status" value="1"/>
</dbReference>
<accession>A0A4U8TMI6</accession>
<evidence type="ECO:0000256" key="9">
    <source>
        <dbReference type="HAMAP-Rule" id="MF_00127"/>
    </source>
</evidence>
<dbReference type="InterPro" id="IPR036621">
    <property type="entry name" value="Anticodon-bd_dom_sf"/>
</dbReference>
<name>A0A4U8TMI6_9HELI</name>
<keyword evidence="13" id="KW-1185">Reference proteome</keyword>
<feature type="binding site" evidence="10">
    <location>
        <position position="125"/>
    </location>
    <ligand>
        <name>L-histidine</name>
        <dbReference type="ChEBI" id="CHEBI:57595"/>
    </ligand>
</feature>
<dbReference type="GO" id="GO:0004821">
    <property type="term" value="F:histidine-tRNA ligase activity"/>
    <property type="evidence" value="ECO:0007669"/>
    <property type="project" value="UniProtKB-UniRule"/>
</dbReference>
<dbReference type="InterPro" id="IPR041715">
    <property type="entry name" value="HisRS-like_core"/>
</dbReference>
<gene>
    <name evidence="9" type="primary">hisS</name>
    <name evidence="12" type="ORF">LS65_005425</name>
</gene>
<evidence type="ECO:0000256" key="6">
    <source>
        <dbReference type="ARBA" id="ARBA00022917"/>
    </source>
</evidence>
<reference evidence="12 13" key="1">
    <citation type="journal article" date="2014" name="Genome Announc.">
        <title>Draft genome sequences of eight enterohepatic helicobacter species isolated from both laboratory and wild rodents.</title>
        <authorList>
            <person name="Sheh A."/>
            <person name="Shen Z."/>
            <person name="Fox J.G."/>
        </authorList>
    </citation>
    <scope>NUCLEOTIDE SEQUENCE [LARGE SCALE GENOMIC DNA]</scope>
    <source>
        <strain evidence="12 13">MIT 01-6451</strain>
    </source>
</reference>
<evidence type="ECO:0000256" key="1">
    <source>
        <dbReference type="ARBA" id="ARBA00008226"/>
    </source>
</evidence>
<evidence type="ECO:0000256" key="3">
    <source>
        <dbReference type="ARBA" id="ARBA00022598"/>
    </source>
</evidence>
<comment type="similarity">
    <text evidence="1 9">Belongs to the class-II aminoacyl-tRNA synthetase family.</text>
</comment>
<dbReference type="GO" id="GO:0006427">
    <property type="term" value="P:histidyl-tRNA aminoacylation"/>
    <property type="evidence" value="ECO:0007669"/>
    <property type="project" value="UniProtKB-UniRule"/>
</dbReference>
<dbReference type="InterPro" id="IPR004154">
    <property type="entry name" value="Anticodon-bd"/>
</dbReference>
<dbReference type="EC" id="6.1.1.21" evidence="9"/>
<feature type="binding site" evidence="10">
    <location>
        <position position="111"/>
    </location>
    <ligand>
        <name>L-histidine</name>
        <dbReference type="ChEBI" id="CHEBI:57595"/>
    </ligand>
</feature>
<evidence type="ECO:0000256" key="7">
    <source>
        <dbReference type="ARBA" id="ARBA00023146"/>
    </source>
</evidence>
<dbReference type="OrthoDB" id="9800814at2"/>
<keyword evidence="6 9" id="KW-0648">Protein biosynthesis</keyword>
<feature type="domain" description="Aminoacyl-transfer RNA synthetases class-II family profile" evidence="11">
    <location>
        <begin position="1"/>
        <end position="378"/>
    </location>
</feature>
<dbReference type="PIRSF" id="PIRSF001549">
    <property type="entry name" value="His-tRNA_synth"/>
    <property type="match status" value="1"/>
</dbReference>
<evidence type="ECO:0000313" key="13">
    <source>
        <dbReference type="Proteomes" id="UP000029707"/>
    </source>
</evidence>
<evidence type="ECO:0000259" key="11">
    <source>
        <dbReference type="PROSITE" id="PS50862"/>
    </source>
</evidence>
<dbReference type="Pfam" id="PF13393">
    <property type="entry name" value="tRNA-synt_His"/>
    <property type="match status" value="1"/>
</dbReference>
<dbReference type="HAMAP" id="MF_00127">
    <property type="entry name" value="His_tRNA_synth"/>
    <property type="match status" value="1"/>
</dbReference>
<keyword evidence="4 9" id="KW-0547">Nucleotide-binding</keyword>
<dbReference type="GO" id="GO:0005737">
    <property type="term" value="C:cytoplasm"/>
    <property type="evidence" value="ECO:0007669"/>
    <property type="project" value="UniProtKB-SubCell"/>
</dbReference>
<organism evidence="12 13">
    <name type="scientific">Helicobacter japonicus</name>
    <dbReference type="NCBI Taxonomy" id="425400"/>
    <lineage>
        <taxon>Bacteria</taxon>
        <taxon>Pseudomonadati</taxon>
        <taxon>Campylobacterota</taxon>
        <taxon>Epsilonproteobacteria</taxon>
        <taxon>Campylobacterales</taxon>
        <taxon>Helicobacteraceae</taxon>
        <taxon>Helicobacter</taxon>
    </lineage>
</organism>
<dbReference type="InterPro" id="IPR015807">
    <property type="entry name" value="His-tRNA-ligase"/>
</dbReference>
<keyword evidence="9" id="KW-0963">Cytoplasm</keyword>
<dbReference type="InterPro" id="IPR045864">
    <property type="entry name" value="aa-tRNA-synth_II/BPL/LPL"/>
</dbReference>
<comment type="subunit">
    <text evidence="2 9">Homodimer.</text>
</comment>
<evidence type="ECO:0000256" key="8">
    <source>
        <dbReference type="ARBA" id="ARBA00047639"/>
    </source>
</evidence>
<dbReference type="InterPro" id="IPR004516">
    <property type="entry name" value="HisRS/HisZ"/>
</dbReference>
<dbReference type="NCBIfam" id="TIGR00442">
    <property type="entry name" value="hisS"/>
    <property type="match status" value="1"/>
</dbReference>
<feature type="binding site" evidence="10">
    <location>
        <begin position="81"/>
        <end position="83"/>
    </location>
    <ligand>
        <name>L-histidine</name>
        <dbReference type="ChEBI" id="CHEBI:57595"/>
    </ligand>
</feature>
<dbReference type="CDD" id="cd00773">
    <property type="entry name" value="HisRS-like_core"/>
    <property type="match status" value="1"/>
</dbReference>
<evidence type="ECO:0000256" key="5">
    <source>
        <dbReference type="ARBA" id="ARBA00022840"/>
    </source>
</evidence>
<dbReference type="PANTHER" id="PTHR11476">
    <property type="entry name" value="HISTIDYL-TRNA SYNTHETASE"/>
    <property type="match status" value="1"/>
</dbReference>
<feature type="binding site" evidence="10">
    <location>
        <begin position="284"/>
        <end position="285"/>
    </location>
    <ligand>
        <name>L-histidine</name>
        <dbReference type="ChEBI" id="CHEBI:57595"/>
    </ligand>
</feature>
<proteinExistence type="inferred from homology"/>
<evidence type="ECO:0000256" key="2">
    <source>
        <dbReference type="ARBA" id="ARBA00011738"/>
    </source>
</evidence>
<dbReference type="SUPFAM" id="SSF52954">
    <property type="entry name" value="Class II aaRS ABD-related"/>
    <property type="match status" value="1"/>
</dbReference>
<dbReference type="EMBL" id="JRMQ02000006">
    <property type="protein sequence ID" value="TLE01771.1"/>
    <property type="molecule type" value="Genomic_DNA"/>
</dbReference>
<dbReference type="Pfam" id="PF03129">
    <property type="entry name" value="HGTP_anticodon"/>
    <property type="match status" value="1"/>
</dbReference>
<protein>
    <recommendedName>
        <fullName evidence="9">Histidine--tRNA ligase</fullName>
        <ecNumber evidence="9">6.1.1.21</ecNumber>
    </recommendedName>
    <alternativeName>
        <fullName evidence="9">Histidyl-tRNA synthetase</fullName>
        <shortName evidence="9">HisRS</shortName>
    </alternativeName>
</protein>